<dbReference type="Proteomes" id="UP001219605">
    <property type="component" value="Chromosome"/>
</dbReference>
<accession>A0ABY7ZQL4</accession>
<protein>
    <recommendedName>
        <fullName evidence="3">AIPR protein</fullName>
    </recommendedName>
</protein>
<dbReference type="RefSeq" id="WP_275031303.1">
    <property type="nucleotide sequence ID" value="NZ_CP118615.1"/>
</dbReference>
<sequence length="503" mass="55963">MTIPAIPRTTLVPNEAIPADEAFGGLKIVRYQSNAEQRATYEGFRYEFQHELAKRHMVHGAILALKGASPNYRITVMLHPTLRQFIEIVRYDPAAPPLEDYEALGMRSAHEQTQQDFKGAKKENLQNFKQYNVEAIRGDRTAYLPPVSGWQSSEVFADTIFVALDESNPMALYGILYLPKKPVMQSDGQTQTAALFQAAAAGVAIKAGALDTFGTTIEIELNVTPLKAGQSFADRNGRGSKKNKNLVALMDNSSALARLRQSAITGTIFEGRLADGRSVGATETATKNIVDLSTMDQMLLNVISKGSKKPEQIKHYHVEHLLPHCREFLLMLQDEFGPYWLDPTPKDSEPYRRLYIHGWAFALKAIALAYHDARRDVITPLAAPIGIGLRDEHTTTAEAEVAYIKATKDATSPEVAVTFDEFRSRLSRIDWLRYRKHWIDITGYKLSTTGSKKTRIIKDGSPYGKKIVDGKAENTAAAISNVARKIMSDHWIDLTSKEDAPAD</sequence>
<evidence type="ECO:0000313" key="1">
    <source>
        <dbReference type="EMBL" id="WDZ84716.1"/>
    </source>
</evidence>
<name>A0ABY7ZQL4_9ACTN</name>
<evidence type="ECO:0000313" key="2">
    <source>
        <dbReference type="Proteomes" id="UP001219605"/>
    </source>
</evidence>
<dbReference type="EMBL" id="CP118615">
    <property type="protein sequence ID" value="WDZ84716.1"/>
    <property type="molecule type" value="Genomic_DNA"/>
</dbReference>
<keyword evidence="2" id="KW-1185">Reference proteome</keyword>
<reference evidence="1 2" key="1">
    <citation type="submission" date="2023-02" db="EMBL/GenBank/DDBJ databases">
        <authorList>
            <person name="Mo P."/>
        </authorList>
    </citation>
    <scope>NUCLEOTIDE SEQUENCE [LARGE SCALE GENOMIC DNA]</scope>
    <source>
        <strain evidence="1 2">HUAS 3</strain>
    </source>
</reference>
<evidence type="ECO:0008006" key="3">
    <source>
        <dbReference type="Google" id="ProtNLM"/>
    </source>
</evidence>
<gene>
    <name evidence="1" type="ORF">PVK37_30545</name>
</gene>
<proteinExistence type="predicted"/>
<organism evidence="1 2">
    <name type="scientific">Micromonospora cathayae</name>
    <dbReference type="NCBI Taxonomy" id="3028804"/>
    <lineage>
        <taxon>Bacteria</taxon>
        <taxon>Bacillati</taxon>
        <taxon>Actinomycetota</taxon>
        <taxon>Actinomycetes</taxon>
        <taxon>Micromonosporales</taxon>
        <taxon>Micromonosporaceae</taxon>
        <taxon>Micromonospora</taxon>
    </lineage>
</organism>